<dbReference type="AlphaFoldDB" id="A0A069D5J1"/>
<organism evidence="1 2">
    <name type="scientific">Bacteroides graminisolvens DSM 19988 = JCM 15093</name>
    <dbReference type="NCBI Taxonomy" id="1121097"/>
    <lineage>
        <taxon>Bacteria</taxon>
        <taxon>Pseudomonadati</taxon>
        <taxon>Bacteroidota</taxon>
        <taxon>Bacteroidia</taxon>
        <taxon>Bacteroidales</taxon>
        <taxon>Bacteroidaceae</taxon>
        <taxon>Bacteroides</taxon>
    </lineage>
</organism>
<dbReference type="EMBL" id="BAJS01000040">
    <property type="protein sequence ID" value="GAK38153.1"/>
    <property type="molecule type" value="Genomic_DNA"/>
</dbReference>
<name>A0A069D5J1_9BACE</name>
<accession>A0A069D5J1</accession>
<evidence type="ECO:0000313" key="1">
    <source>
        <dbReference type="EMBL" id="GAK38153.1"/>
    </source>
</evidence>
<reference evidence="1 2" key="1">
    <citation type="journal article" date="2015" name="Microbes Environ.">
        <title>Distribution and evolution of nitrogen fixation genes in the phylum bacteroidetes.</title>
        <authorList>
            <person name="Inoue J."/>
            <person name="Oshima K."/>
            <person name="Suda W."/>
            <person name="Sakamoto M."/>
            <person name="Iino T."/>
            <person name="Noda S."/>
            <person name="Hongoh Y."/>
            <person name="Hattori M."/>
            <person name="Ohkuma M."/>
        </authorList>
    </citation>
    <scope>NUCLEOTIDE SEQUENCE [LARGE SCALE GENOMIC DNA]</scope>
    <source>
        <strain evidence="1 2">JCM 15093</strain>
    </source>
</reference>
<dbReference type="OrthoDB" id="997343at2"/>
<evidence type="ECO:0008006" key="3">
    <source>
        <dbReference type="Google" id="ProtNLM"/>
    </source>
</evidence>
<comment type="caution">
    <text evidence="1">The sequence shown here is derived from an EMBL/GenBank/DDBJ whole genome shotgun (WGS) entry which is preliminary data.</text>
</comment>
<dbReference type="eggNOG" id="COG3209">
    <property type="taxonomic scope" value="Bacteria"/>
</dbReference>
<gene>
    <name evidence="1" type="ORF">JCM15093_3468</name>
</gene>
<dbReference type="Gene3D" id="2.180.10.10">
    <property type="entry name" value="RHS repeat-associated core"/>
    <property type="match status" value="1"/>
</dbReference>
<dbReference type="Proteomes" id="UP000027601">
    <property type="component" value="Unassembled WGS sequence"/>
</dbReference>
<proteinExistence type="predicted"/>
<evidence type="ECO:0000313" key="2">
    <source>
        <dbReference type="Proteomes" id="UP000027601"/>
    </source>
</evidence>
<sequence length="69" mass="7754">MDFKNNANLATEYLYDKNGNLIKDYNKSITEISYNVLNLPQTLKISSATNTYTYVADGGILKTAHTIFT</sequence>
<dbReference type="RefSeq" id="WP_024997675.1">
    <property type="nucleotide sequence ID" value="NZ_BAJS01000040.1"/>
</dbReference>
<protein>
    <recommendedName>
        <fullName evidence="3">Cell well associated RhsD protein</fullName>
    </recommendedName>
</protein>
<keyword evidence="2" id="KW-1185">Reference proteome</keyword>